<accession>A0A484K297</accession>
<dbReference type="OrthoDB" id="1111059at2759"/>
<reference evidence="2 3" key="1">
    <citation type="submission" date="2018-04" db="EMBL/GenBank/DDBJ databases">
        <authorList>
            <person name="Vogel A."/>
        </authorList>
    </citation>
    <scope>NUCLEOTIDE SEQUENCE [LARGE SCALE GENOMIC DNA]</scope>
</reference>
<feature type="region of interest" description="Disordered" evidence="1">
    <location>
        <begin position="28"/>
        <end position="71"/>
    </location>
</feature>
<dbReference type="PANTHER" id="PTHR33095:SF127">
    <property type="entry name" value="OS05G0578100 PROTEIN"/>
    <property type="match status" value="1"/>
</dbReference>
<gene>
    <name evidence="2" type="ORF">CCAM_LOCUS321</name>
</gene>
<dbReference type="Pfam" id="PF07816">
    <property type="entry name" value="DUF1645"/>
    <property type="match status" value="1"/>
</dbReference>
<proteinExistence type="predicted"/>
<feature type="region of interest" description="Disordered" evidence="1">
    <location>
        <begin position="167"/>
        <end position="193"/>
    </location>
</feature>
<protein>
    <submittedName>
        <fullName evidence="2">Uncharacterized protein</fullName>
    </submittedName>
</protein>
<evidence type="ECO:0000313" key="3">
    <source>
        <dbReference type="Proteomes" id="UP000595140"/>
    </source>
</evidence>
<evidence type="ECO:0000313" key="2">
    <source>
        <dbReference type="EMBL" id="VFQ58545.1"/>
    </source>
</evidence>
<keyword evidence="3" id="KW-1185">Reference proteome</keyword>
<dbReference type="EMBL" id="OOIL02000001">
    <property type="protein sequence ID" value="VFQ58545.1"/>
    <property type="molecule type" value="Genomic_DNA"/>
</dbReference>
<feature type="compositionally biased region" description="Low complexity" evidence="1">
    <location>
        <begin position="173"/>
        <end position="189"/>
    </location>
</feature>
<organism evidence="2 3">
    <name type="scientific">Cuscuta campestris</name>
    <dbReference type="NCBI Taxonomy" id="132261"/>
    <lineage>
        <taxon>Eukaryota</taxon>
        <taxon>Viridiplantae</taxon>
        <taxon>Streptophyta</taxon>
        <taxon>Embryophyta</taxon>
        <taxon>Tracheophyta</taxon>
        <taxon>Spermatophyta</taxon>
        <taxon>Magnoliopsida</taxon>
        <taxon>eudicotyledons</taxon>
        <taxon>Gunneridae</taxon>
        <taxon>Pentapetalae</taxon>
        <taxon>asterids</taxon>
        <taxon>lamiids</taxon>
        <taxon>Solanales</taxon>
        <taxon>Convolvulaceae</taxon>
        <taxon>Cuscuteae</taxon>
        <taxon>Cuscuta</taxon>
        <taxon>Cuscuta subgen. Grammica</taxon>
        <taxon>Cuscuta sect. Cleistogrammica</taxon>
    </lineage>
</organism>
<dbReference type="InterPro" id="IPR012442">
    <property type="entry name" value="DUF1645_plant"/>
</dbReference>
<sequence>MQKIMDEDRFLSPSFNSCYSSDALAGITDNTSDDYGFPPPPPPVGSVAAEHGEEDEEEEEEEEDDDDEDDFEFSFVRENFDAFPGGFVYDGQIGSVFPVFNRDLLLDEGFLDPDRGDEGKALLRESSAGISSLKNLFLDEQPQSSSSSSDADELDCVPPGTYCVWRPKKIDESPSSSLGKKSSSTGSHSMPRRIRDLLCRVNSHGNDRYVFLTPKTGETSKAANRFGIETEADGKTQAKKKKKKKSAAAAPPMAAHEAFYLRSKAAKEGEKRKSYLPYRRELVGFFANVKPAAFGKI</sequence>
<dbReference type="AlphaFoldDB" id="A0A484K297"/>
<feature type="compositionally biased region" description="Basic residues" evidence="1">
    <location>
        <begin position="237"/>
        <end position="246"/>
    </location>
</feature>
<feature type="region of interest" description="Disordered" evidence="1">
    <location>
        <begin position="231"/>
        <end position="251"/>
    </location>
</feature>
<dbReference type="PANTHER" id="PTHR33095">
    <property type="entry name" value="OS07G0619500 PROTEIN"/>
    <property type="match status" value="1"/>
</dbReference>
<name>A0A484K297_9ASTE</name>
<feature type="compositionally biased region" description="Acidic residues" evidence="1">
    <location>
        <begin position="52"/>
        <end position="71"/>
    </location>
</feature>
<dbReference type="Proteomes" id="UP000595140">
    <property type="component" value="Unassembled WGS sequence"/>
</dbReference>
<evidence type="ECO:0000256" key="1">
    <source>
        <dbReference type="SAM" id="MobiDB-lite"/>
    </source>
</evidence>